<comment type="caution">
    <text evidence="1">The sequence shown here is derived from an EMBL/GenBank/DDBJ whole genome shotgun (WGS) entry which is preliminary data.</text>
</comment>
<organism evidence="1 2">
    <name type="scientific">Purpureocillium lilacinum</name>
    <name type="common">Paecilomyces lilacinus</name>
    <dbReference type="NCBI Taxonomy" id="33203"/>
    <lineage>
        <taxon>Eukaryota</taxon>
        <taxon>Fungi</taxon>
        <taxon>Dikarya</taxon>
        <taxon>Ascomycota</taxon>
        <taxon>Pezizomycotina</taxon>
        <taxon>Sordariomycetes</taxon>
        <taxon>Hypocreomycetidae</taxon>
        <taxon>Hypocreales</taxon>
        <taxon>Ophiocordycipitaceae</taxon>
        <taxon>Purpureocillium</taxon>
    </lineage>
</organism>
<gene>
    <name evidence="1" type="ORF">ACCO45_005510</name>
</gene>
<reference evidence="1" key="1">
    <citation type="submission" date="2024-12" db="EMBL/GenBank/DDBJ databases">
        <title>Comparative genomics and development of molecular markers within Purpureocillium lilacinum and among Purpureocillium species.</title>
        <authorList>
            <person name="Yeh Z.-Y."/>
            <person name="Ni N.-T."/>
            <person name="Lo P.-H."/>
            <person name="Mushyakhwo K."/>
            <person name="Lin C.-F."/>
            <person name="Nai Y.-S."/>
        </authorList>
    </citation>
    <scope>NUCLEOTIDE SEQUENCE</scope>
    <source>
        <strain evidence="1">NCHU-NPUST-175</strain>
    </source>
</reference>
<dbReference type="EMBL" id="JBGNUJ010000004">
    <property type="protein sequence ID" value="KAL3960393.1"/>
    <property type="molecule type" value="Genomic_DNA"/>
</dbReference>
<evidence type="ECO:0000313" key="1">
    <source>
        <dbReference type="EMBL" id="KAL3960393.1"/>
    </source>
</evidence>
<name>A0ACC4DWJ2_PURLI</name>
<sequence>MRLSSSWPHLLRLLLAISLHHVAVTARAIPEIVLGPDSHGSLGAVASEAAECSAIGRDLIARGGNAADALVGTTFCVGVIGMYHSGIGGGGFAIIRDAHGNYEAVDFRETAPAAAHQDMYQGNVNGSIVGGLAVGVPSEVRGLEYIHKKYGVLPLEDRHARRHPCRKKRLQRFVSRMSLKLCLIYFAQRLLTDAVSSDTVSYMERGVAGREFNYLSQDPSFAQDFAPNGTLLGVGDIMTRKRYADQHSRKDCGTGRDAFYTGEIAEAMVKYIQQTNGSMTLEDFSSYKVLSRPVKSVRYRGVDLHTVGAPASGAVCLNILKTMEQFDLSDRDNVNLTAHRFAEAMRFAYGSRVELGDPDYVNGVRAFEDRMLSEVNARRIRANISDDHTQPVEAYDPSDTYAPDGHGTSHIVTADASGMATSLTTTINLLFGAQIMDPTSGVILNNEMNDFSIPGVPNEFGFQPSEANYIRPGKRPLSSVTPVIASDPRRDGALIATVGAAGGSRIITATAAALWHVFEHAMSMREALAEPRMHDQLMPNTVLLEYKFDNGTAASLASRGHNLTRVAEGLSAVQGIMMLDDGVFEAASEPRQRNSAGFTI</sequence>
<protein>
    <submittedName>
        <fullName evidence="1">Uncharacterized protein</fullName>
    </submittedName>
</protein>
<keyword evidence="2" id="KW-1185">Reference proteome</keyword>
<evidence type="ECO:0000313" key="2">
    <source>
        <dbReference type="Proteomes" id="UP001638806"/>
    </source>
</evidence>
<proteinExistence type="predicted"/>
<accession>A0ACC4DWJ2</accession>
<dbReference type="Proteomes" id="UP001638806">
    <property type="component" value="Unassembled WGS sequence"/>
</dbReference>